<dbReference type="SUPFAM" id="SSF55681">
    <property type="entry name" value="Class II aaRS and biotin synthetases"/>
    <property type="match status" value="1"/>
</dbReference>
<accession>A0A0M2Q3H8</accession>
<keyword evidence="1" id="KW-0436">Ligase</keyword>
<organism evidence="3 4">
    <name type="scientific">Prochlorothrix hollandica PCC 9006 = CALU 1027</name>
    <dbReference type="NCBI Taxonomy" id="317619"/>
    <lineage>
        <taxon>Bacteria</taxon>
        <taxon>Bacillati</taxon>
        <taxon>Cyanobacteriota</taxon>
        <taxon>Cyanophyceae</taxon>
        <taxon>Prochlorotrichales</taxon>
        <taxon>Prochlorotrichaceae</taxon>
        <taxon>Prochlorothrix</taxon>
    </lineage>
</organism>
<evidence type="ECO:0000313" key="3">
    <source>
        <dbReference type="EMBL" id="KKJ01152.1"/>
    </source>
</evidence>
<dbReference type="GO" id="GO:0004077">
    <property type="term" value="F:biotin--[biotin carboxyl-carrier protein] ligase activity"/>
    <property type="evidence" value="ECO:0007669"/>
    <property type="project" value="InterPro"/>
</dbReference>
<protein>
    <recommendedName>
        <fullName evidence="2">BPL/LPL catalytic domain-containing protein</fullName>
    </recommendedName>
</protein>
<dbReference type="InterPro" id="IPR045864">
    <property type="entry name" value="aa-tRNA-synth_II/BPL/LPL"/>
</dbReference>
<dbReference type="InterPro" id="IPR004143">
    <property type="entry name" value="BPL_LPL_catalytic"/>
</dbReference>
<dbReference type="Proteomes" id="UP000034681">
    <property type="component" value="Unassembled WGS sequence"/>
</dbReference>
<dbReference type="InterPro" id="IPR004408">
    <property type="entry name" value="Biotin_CoA_COase_ligase"/>
</dbReference>
<dbReference type="OrthoDB" id="9807064at2"/>
<reference evidence="3" key="1">
    <citation type="submission" date="2012-04" db="EMBL/GenBank/DDBJ databases">
        <authorList>
            <person name="Borisov I.G."/>
            <person name="Ivanikova N.V."/>
            <person name="Pinevich A.V."/>
        </authorList>
    </citation>
    <scope>NUCLEOTIDE SEQUENCE</scope>
    <source>
        <strain evidence="3">CALU 1027</strain>
    </source>
</reference>
<dbReference type="PANTHER" id="PTHR12835">
    <property type="entry name" value="BIOTIN PROTEIN LIGASE"/>
    <property type="match status" value="1"/>
</dbReference>
<dbReference type="AlphaFoldDB" id="A0A0M2Q3H8"/>
<dbReference type="CDD" id="cd16442">
    <property type="entry name" value="BPL"/>
    <property type="match status" value="1"/>
</dbReference>
<dbReference type="STRING" id="317619.GCA_000332315_03537"/>
<evidence type="ECO:0000259" key="2">
    <source>
        <dbReference type="PROSITE" id="PS51733"/>
    </source>
</evidence>
<dbReference type="GO" id="GO:0005737">
    <property type="term" value="C:cytoplasm"/>
    <property type="evidence" value="ECO:0007669"/>
    <property type="project" value="TreeGrafter"/>
</dbReference>
<gene>
    <name evidence="3" type="ORF">PROH_01800</name>
</gene>
<proteinExistence type="predicted"/>
<keyword evidence="4" id="KW-1185">Reference proteome</keyword>
<dbReference type="eggNOG" id="COG0340">
    <property type="taxonomic scope" value="Bacteria"/>
</dbReference>
<sequence>MVWTTPLQDLPSSPWSGLPPFQMHQCDAIASTNSQLWHWLDQGYPHGTVLVARRQTAGRGQRGNVWQSETGGLYLSLGLRLGDLAQGGVPAQEAMRLHFGTAWGVREALGQAGVPGALKWPNDLVVAGRKLGGILLETRLRGGKIQTAVVGLGLNGSNGVPPTGISLAQVRQAQGLALESLEQVAAIVLGGLARGYDRWLNPHHSLDHLLPDYEQHLWHRGQAITVPIDGKPQIGRVVGVTTQGQLRVELADGVRCYQPGAVQLGYGSSQSRP</sequence>
<dbReference type="RefSeq" id="WP_017713728.1">
    <property type="nucleotide sequence ID" value="NZ_KB235941.1"/>
</dbReference>
<feature type="domain" description="BPL/LPL catalytic" evidence="2">
    <location>
        <begin position="13"/>
        <end position="200"/>
    </location>
</feature>
<dbReference type="PANTHER" id="PTHR12835:SF5">
    <property type="entry name" value="BIOTIN--PROTEIN LIGASE"/>
    <property type="match status" value="1"/>
</dbReference>
<name>A0A0M2Q3H8_PROHO</name>
<dbReference type="Gene3D" id="3.30.930.10">
    <property type="entry name" value="Bira Bifunctional Protein, Domain 2"/>
    <property type="match status" value="1"/>
</dbReference>
<dbReference type="Pfam" id="PF03099">
    <property type="entry name" value="BPL_LplA_LipB"/>
    <property type="match status" value="1"/>
</dbReference>
<dbReference type="NCBIfam" id="TIGR00121">
    <property type="entry name" value="birA_ligase"/>
    <property type="match status" value="1"/>
</dbReference>
<dbReference type="PROSITE" id="PS51733">
    <property type="entry name" value="BPL_LPL_CATALYTIC"/>
    <property type="match status" value="1"/>
</dbReference>
<dbReference type="EMBL" id="AJTX02000002">
    <property type="protein sequence ID" value="KKJ01152.1"/>
    <property type="molecule type" value="Genomic_DNA"/>
</dbReference>
<comment type="caution">
    <text evidence="3">The sequence shown here is derived from an EMBL/GenBank/DDBJ whole genome shotgun (WGS) entry which is preliminary data.</text>
</comment>
<evidence type="ECO:0000256" key="1">
    <source>
        <dbReference type="ARBA" id="ARBA00022598"/>
    </source>
</evidence>
<evidence type="ECO:0000313" key="4">
    <source>
        <dbReference type="Proteomes" id="UP000034681"/>
    </source>
</evidence>